<dbReference type="Proteomes" id="UP000515472">
    <property type="component" value="Chromosome"/>
</dbReference>
<accession>A0A6S6LV82</accession>
<organism evidence="1 2">
    <name type="scientific">Citrifermentans bremense</name>
    <dbReference type="NCBI Taxonomy" id="60035"/>
    <lineage>
        <taxon>Bacteria</taxon>
        <taxon>Pseudomonadati</taxon>
        <taxon>Thermodesulfobacteriota</taxon>
        <taxon>Desulfuromonadia</taxon>
        <taxon>Geobacterales</taxon>
        <taxon>Geobacteraceae</taxon>
        <taxon>Citrifermentans</taxon>
    </lineage>
</organism>
<dbReference type="KEGG" id="gbn:GEOBRER4_01690"/>
<keyword evidence="2" id="KW-1185">Reference proteome</keyword>
<name>A0A6S6LV82_9BACT</name>
<protein>
    <submittedName>
        <fullName evidence="1">Uncharacterized protein</fullName>
    </submittedName>
</protein>
<sequence length="59" mass="6296">MVQAEDEQCEEQIDGRFHGRLPWLDAFNLAEILLKATGAGKTPGLAPGVTAEGTATLEK</sequence>
<dbReference type="AlphaFoldDB" id="A0A6S6LV82"/>
<evidence type="ECO:0000313" key="2">
    <source>
        <dbReference type="Proteomes" id="UP000515472"/>
    </source>
</evidence>
<dbReference type="EMBL" id="AP023213">
    <property type="protein sequence ID" value="BCG45419.1"/>
    <property type="molecule type" value="Genomic_DNA"/>
</dbReference>
<proteinExistence type="predicted"/>
<evidence type="ECO:0000313" key="1">
    <source>
        <dbReference type="EMBL" id="BCG45419.1"/>
    </source>
</evidence>
<gene>
    <name evidence="1" type="ORF">GEOBRER4_01690</name>
</gene>
<reference evidence="1 2" key="1">
    <citation type="submission" date="2020-06" db="EMBL/GenBank/DDBJ databases">
        <title>Interaction of electrochemicaly active bacteria, Geobacter bremensis R4 on different carbon anode.</title>
        <authorList>
            <person name="Meng L."/>
            <person name="Yoshida N."/>
        </authorList>
    </citation>
    <scope>NUCLEOTIDE SEQUENCE [LARGE SCALE GENOMIC DNA]</scope>
    <source>
        <strain evidence="1 2">R4</strain>
    </source>
</reference>